<dbReference type="SUPFAM" id="SSF48452">
    <property type="entry name" value="TPR-like"/>
    <property type="match status" value="1"/>
</dbReference>
<accession>B2IYH8</accession>
<keyword evidence="11 13" id="KW-0472">Membrane</keyword>
<name>B2IYH8_NOSP7</name>
<proteinExistence type="inferred from homology"/>
<evidence type="ECO:0000256" key="5">
    <source>
        <dbReference type="ARBA" id="ARBA00022692"/>
    </source>
</evidence>
<evidence type="ECO:0000256" key="3">
    <source>
        <dbReference type="ARBA" id="ARBA00007931"/>
    </source>
</evidence>
<protein>
    <submittedName>
        <fullName evidence="15">Peptidase M50</fullName>
    </submittedName>
</protein>
<dbReference type="HOGENOM" id="CLU_394737_0_0_3"/>
<evidence type="ECO:0000256" key="10">
    <source>
        <dbReference type="ARBA" id="ARBA00023049"/>
    </source>
</evidence>
<organism evidence="15 16">
    <name type="scientific">Nostoc punctiforme (strain ATCC 29133 / PCC 73102)</name>
    <dbReference type="NCBI Taxonomy" id="63737"/>
    <lineage>
        <taxon>Bacteria</taxon>
        <taxon>Bacillati</taxon>
        <taxon>Cyanobacteriota</taxon>
        <taxon>Cyanophyceae</taxon>
        <taxon>Nostocales</taxon>
        <taxon>Nostocaceae</taxon>
        <taxon>Nostoc</taxon>
    </lineage>
</organism>
<dbReference type="InterPro" id="IPR019734">
    <property type="entry name" value="TPR_rpt"/>
</dbReference>
<dbReference type="PANTHER" id="PTHR39188">
    <property type="entry name" value="MEMBRANE-ASSOCIATED ZINC METALLOPROTEASE M50B"/>
    <property type="match status" value="1"/>
</dbReference>
<keyword evidence="12" id="KW-0802">TPR repeat</keyword>
<dbReference type="CDD" id="cd06160">
    <property type="entry name" value="S2P-M50_like_2"/>
    <property type="match status" value="1"/>
</dbReference>
<dbReference type="OrthoDB" id="166377at2"/>
<evidence type="ECO:0000259" key="14">
    <source>
        <dbReference type="Pfam" id="PF02163"/>
    </source>
</evidence>
<dbReference type="GO" id="GO:0008237">
    <property type="term" value="F:metallopeptidase activity"/>
    <property type="evidence" value="ECO:0007669"/>
    <property type="project" value="UniProtKB-KW"/>
</dbReference>
<dbReference type="PROSITE" id="PS50005">
    <property type="entry name" value="TPR"/>
    <property type="match status" value="1"/>
</dbReference>
<dbReference type="EnsemblBacteria" id="ACC80065">
    <property type="protein sequence ID" value="ACC80065"/>
    <property type="gene ID" value="Npun_R1354"/>
</dbReference>
<keyword evidence="5 13" id="KW-0812">Transmembrane</keyword>
<evidence type="ECO:0000313" key="16">
    <source>
        <dbReference type="Proteomes" id="UP000001191"/>
    </source>
</evidence>
<dbReference type="GO" id="GO:0016020">
    <property type="term" value="C:membrane"/>
    <property type="evidence" value="ECO:0007669"/>
    <property type="project" value="UniProtKB-SubCell"/>
</dbReference>
<gene>
    <name evidence="15" type="ordered locus">Npun_R1354</name>
</gene>
<feature type="transmembrane region" description="Helical" evidence="13">
    <location>
        <begin position="6"/>
        <end position="27"/>
    </location>
</feature>
<evidence type="ECO:0000256" key="8">
    <source>
        <dbReference type="ARBA" id="ARBA00022833"/>
    </source>
</evidence>
<dbReference type="InterPro" id="IPR008915">
    <property type="entry name" value="Peptidase_M50"/>
</dbReference>
<dbReference type="PANTHER" id="PTHR39188:SF3">
    <property type="entry name" value="STAGE IV SPORULATION PROTEIN FB"/>
    <property type="match status" value="1"/>
</dbReference>
<evidence type="ECO:0000256" key="12">
    <source>
        <dbReference type="PROSITE-ProRule" id="PRU00339"/>
    </source>
</evidence>
<reference evidence="16" key="1">
    <citation type="submission" date="2008-04" db="EMBL/GenBank/DDBJ databases">
        <title>Complete sequence of chromosome of Nostoc punctiforme ATCC 29133.</title>
        <authorList>
            <consortium name="US DOE Joint Genome Institute"/>
            <person name="Copeland A."/>
            <person name="Lucas S."/>
            <person name="Lapidus A."/>
            <person name="Glavina del Rio T."/>
            <person name="Dalin E."/>
            <person name="Tice H."/>
            <person name="Pitluck S."/>
            <person name="Chain P."/>
            <person name="Malfatti S."/>
            <person name="Shin M."/>
            <person name="Vergez L."/>
            <person name="Schmutz J."/>
            <person name="Larimer F."/>
            <person name="Land M."/>
            <person name="Hauser L."/>
            <person name="Kyrpides N."/>
            <person name="Kim E."/>
            <person name="Meeks J.C."/>
            <person name="Elhai J."/>
            <person name="Campbell E.L."/>
            <person name="Thiel T."/>
            <person name="Longmire J."/>
            <person name="Potts M."/>
            <person name="Atlas R."/>
        </authorList>
    </citation>
    <scope>NUCLEOTIDE SEQUENCE [LARGE SCALE GENOMIC DNA]</scope>
    <source>
        <strain evidence="16">ATCC 29133 / PCC 73102</strain>
    </source>
</reference>
<evidence type="ECO:0000256" key="9">
    <source>
        <dbReference type="ARBA" id="ARBA00022989"/>
    </source>
</evidence>
<dbReference type="eggNOG" id="COG1994">
    <property type="taxonomic scope" value="Bacteria"/>
</dbReference>
<sequence>MQYLIYPIAIYVLLTVIRYLILFLLLCKSHIQYPKYQITKADTVPIYLKDLFQTPIKELEKFGFLPCSYLQYQPITKAYEQTNWELLLYHKALKSYATVVIRRLAEPVNLFDIEFYTFFKDRTLLLTVNGKQHGLIGEFPNTIVQDVYTSKVSVQWQTHQDCLKQLTTSKTACGLSPESFAQALQIQMSGYVSNLAKTGKISPIKGTELFQIHWLTVLRSLNPMTQGNKKAANIIKQRRQQAKTDSSILQEIPIELEVEGFKQMQYTETGLVGKKFRSWLLLGSLGLFIASYTSFLTPQSVVIFIAVLFFHEGGHLLAMKLFGYRDTSVLFVPFLGALATARKDDATLTQKFWISLAGPLPGLILGIGLAILAPFSSGYPDWVQKTSWTLIFLNLFNLLPIYPLDGGQIADLLLFSRFPYIGVLFKVFGVIILGFLGKDRPMMLLFAMLIAMGIPNSFRSAKINQKFQKELRLNPPIDQENILHFIFKYLKQLGYGNLPFSKRYTLVKGLIQQQYESRSKWKTRVFLLVIYCVTLLGGMVGILQAMAPSWVNLLTYYSQNSQQRLEQSRKNRQQQIELTTAALRANPNDVNAYIKRSRARLGLHDYKGALADYEQIIRLKPQDIQTRFIRARLRSQLKDYKGAIADANYVIQLNPKQPQAYMLRSEIRRHLGDNQGAIADTQTASNLFKEAMDEEDPS</sequence>
<evidence type="ECO:0000256" key="11">
    <source>
        <dbReference type="ARBA" id="ARBA00023136"/>
    </source>
</evidence>
<keyword evidence="16" id="KW-1185">Reference proteome</keyword>
<comment type="subcellular location">
    <subcellularLocation>
        <location evidence="2">Membrane</location>
        <topology evidence="2">Multi-pass membrane protein</topology>
    </subcellularLocation>
</comment>
<keyword evidence="6" id="KW-0479">Metal-binding</keyword>
<feature type="transmembrane region" description="Helical" evidence="13">
    <location>
        <begin position="322"/>
        <end position="341"/>
    </location>
</feature>
<feature type="transmembrane region" description="Helical" evidence="13">
    <location>
        <begin position="442"/>
        <end position="458"/>
    </location>
</feature>
<dbReference type="GO" id="GO:0006508">
    <property type="term" value="P:proteolysis"/>
    <property type="evidence" value="ECO:0007669"/>
    <property type="project" value="UniProtKB-KW"/>
</dbReference>
<evidence type="ECO:0000256" key="6">
    <source>
        <dbReference type="ARBA" id="ARBA00022723"/>
    </source>
</evidence>
<feature type="transmembrane region" description="Helical" evidence="13">
    <location>
        <begin position="387"/>
        <end position="406"/>
    </location>
</feature>
<evidence type="ECO:0000256" key="2">
    <source>
        <dbReference type="ARBA" id="ARBA00004141"/>
    </source>
</evidence>
<dbReference type="Pfam" id="PF02163">
    <property type="entry name" value="Peptidase_M50"/>
    <property type="match status" value="1"/>
</dbReference>
<dbReference type="GO" id="GO:0046872">
    <property type="term" value="F:metal ion binding"/>
    <property type="evidence" value="ECO:0007669"/>
    <property type="project" value="UniProtKB-KW"/>
</dbReference>
<dbReference type="STRING" id="63737.Npun_R1354"/>
<keyword evidence="8" id="KW-0862">Zinc</keyword>
<dbReference type="KEGG" id="npu:Npun_R1354"/>
<dbReference type="SMART" id="SM00028">
    <property type="entry name" value="TPR"/>
    <property type="match status" value="3"/>
</dbReference>
<evidence type="ECO:0000256" key="4">
    <source>
        <dbReference type="ARBA" id="ARBA00022670"/>
    </source>
</evidence>
<dbReference type="Proteomes" id="UP000001191">
    <property type="component" value="Chromosome"/>
</dbReference>
<keyword evidence="7" id="KW-0378">Hydrolase</keyword>
<evidence type="ECO:0000256" key="7">
    <source>
        <dbReference type="ARBA" id="ARBA00022801"/>
    </source>
</evidence>
<reference evidence="15 16" key="2">
    <citation type="journal article" date="2013" name="Plant Physiol.">
        <title>A Nostoc punctiforme Sugar Transporter Necessary to Establish a Cyanobacterium-Plant Symbiosis.</title>
        <authorList>
            <person name="Ekman M."/>
            <person name="Picossi S."/>
            <person name="Campbell E.L."/>
            <person name="Meeks J.C."/>
            <person name="Flores E."/>
        </authorList>
    </citation>
    <scope>NUCLEOTIDE SEQUENCE [LARGE SCALE GENOMIC DNA]</scope>
    <source>
        <strain evidence="16">ATCC 29133 / PCC 73102</strain>
    </source>
</reference>
<feature type="domain" description="Peptidase M50" evidence="14">
    <location>
        <begin position="301"/>
        <end position="378"/>
    </location>
</feature>
<dbReference type="eggNOG" id="COG0457">
    <property type="taxonomic scope" value="Bacteria"/>
</dbReference>
<feature type="transmembrane region" description="Helical" evidence="13">
    <location>
        <begin position="279"/>
        <end position="310"/>
    </location>
</feature>
<feature type="transmembrane region" description="Helical" evidence="13">
    <location>
        <begin position="525"/>
        <end position="547"/>
    </location>
</feature>
<dbReference type="EMBL" id="CP001037">
    <property type="protein sequence ID" value="ACC80065.1"/>
    <property type="molecule type" value="Genomic_DNA"/>
</dbReference>
<dbReference type="AlphaFoldDB" id="B2IYH8"/>
<feature type="transmembrane region" description="Helical" evidence="13">
    <location>
        <begin position="353"/>
        <end position="375"/>
    </location>
</feature>
<feature type="transmembrane region" description="Helical" evidence="13">
    <location>
        <begin position="418"/>
        <end position="436"/>
    </location>
</feature>
<dbReference type="Gene3D" id="1.25.40.10">
    <property type="entry name" value="Tetratricopeptide repeat domain"/>
    <property type="match status" value="2"/>
</dbReference>
<feature type="repeat" description="TPR" evidence="12">
    <location>
        <begin position="590"/>
        <end position="623"/>
    </location>
</feature>
<evidence type="ECO:0000256" key="1">
    <source>
        <dbReference type="ARBA" id="ARBA00001947"/>
    </source>
</evidence>
<comment type="cofactor">
    <cofactor evidence="1">
        <name>Zn(2+)</name>
        <dbReference type="ChEBI" id="CHEBI:29105"/>
    </cofactor>
</comment>
<dbReference type="InterPro" id="IPR011990">
    <property type="entry name" value="TPR-like_helical_dom_sf"/>
</dbReference>
<dbReference type="RefSeq" id="WP_012408086.1">
    <property type="nucleotide sequence ID" value="NC_010628.1"/>
</dbReference>
<evidence type="ECO:0000313" key="15">
    <source>
        <dbReference type="EMBL" id="ACC80065.1"/>
    </source>
</evidence>
<keyword evidence="4" id="KW-0645">Protease</keyword>
<comment type="similarity">
    <text evidence="3">Belongs to the peptidase M50B family.</text>
</comment>
<keyword evidence="9 13" id="KW-1133">Transmembrane helix</keyword>
<evidence type="ECO:0000256" key="13">
    <source>
        <dbReference type="SAM" id="Phobius"/>
    </source>
</evidence>
<keyword evidence="10" id="KW-0482">Metalloprotease</keyword>